<evidence type="ECO:0000256" key="9">
    <source>
        <dbReference type="ARBA" id="ARBA00022842"/>
    </source>
</evidence>
<evidence type="ECO:0000256" key="10">
    <source>
        <dbReference type="ARBA" id="ARBA00022884"/>
    </source>
</evidence>
<dbReference type="GO" id="GO:0005634">
    <property type="term" value="C:nucleus"/>
    <property type="evidence" value="ECO:0007669"/>
    <property type="project" value="UniProtKB-SubCell"/>
</dbReference>
<keyword evidence="14" id="KW-0687">Ribonucleoprotein</keyword>
<dbReference type="InterPro" id="IPR001932">
    <property type="entry name" value="PPM-type_phosphatase-like_dom"/>
</dbReference>
<comment type="cofactor">
    <cofactor evidence="2">
        <name>Mg(2+)</name>
        <dbReference type="ChEBI" id="CHEBI:18420"/>
    </cofactor>
</comment>
<dbReference type="SMART" id="SM00332">
    <property type="entry name" value="PP2Cc"/>
    <property type="match status" value="1"/>
</dbReference>
<organism evidence="18">
    <name type="scientific">Solanum lycopersicum</name>
    <name type="common">Tomato</name>
    <name type="synonym">Lycopersicon esculentum</name>
    <dbReference type="NCBI Taxonomy" id="4081"/>
    <lineage>
        <taxon>Eukaryota</taxon>
        <taxon>Viridiplantae</taxon>
        <taxon>Streptophyta</taxon>
        <taxon>Embryophyta</taxon>
        <taxon>Tracheophyta</taxon>
        <taxon>Spermatophyta</taxon>
        <taxon>Magnoliopsida</taxon>
        <taxon>eudicotyledons</taxon>
        <taxon>Gunneridae</taxon>
        <taxon>Pentapetalae</taxon>
        <taxon>asterids</taxon>
        <taxon>lamiids</taxon>
        <taxon>Solanales</taxon>
        <taxon>Solanaceae</taxon>
        <taxon>Solanoideae</taxon>
        <taxon>Solaneae</taxon>
        <taxon>Solanum</taxon>
        <taxon>Solanum subgen. Lycopersicon</taxon>
    </lineage>
</organism>
<proteinExistence type="inferred from homology"/>
<evidence type="ECO:0000256" key="13">
    <source>
        <dbReference type="ARBA" id="ARBA00023242"/>
    </source>
</evidence>
<dbReference type="CDD" id="cd00143">
    <property type="entry name" value="PP2Cc"/>
    <property type="match status" value="1"/>
</dbReference>
<evidence type="ECO:0000256" key="5">
    <source>
        <dbReference type="ARBA" id="ARBA00013081"/>
    </source>
</evidence>
<evidence type="ECO:0000256" key="11">
    <source>
        <dbReference type="ARBA" id="ARBA00022912"/>
    </source>
</evidence>
<name>A0A3Q7GP46_SOLLC</name>
<keyword evidence="8 15" id="KW-0378">Hydrolase</keyword>
<comment type="cofactor">
    <cofactor evidence="1">
        <name>Mn(2+)</name>
        <dbReference type="ChEBI" id="CHEBI:29035"/>
    </cofactor>
</comment>
<keyword evidence="11 15" id="KW-0904">Protein phosphatase</keyword>
<keyword evidence="9" id="KW-0460">Magnesium</keyword>
<dbReference type="SUPFAM" id="SSF81606">
    <property type="entry name" value="PP2C-like"/>
    <property type="match status" value="1"/>
</dbReference>
<sequence>MSCTVAIPNSPVFSPATRIPVTNSLLCKSASFSSSSPSRKSSEFRTLTKFPSFTFSSLSPSSQLKILLIEKSSQATISVNRNSSECSTSAPVSTSTTVSKRKRPARLDIPVVSTNFGNFPETPTAAADFVEVEGNEYSVCCKRGRRGAMEDRYSALVNLQGDSKQGIFGVFDGHGGPKAAEFAAEHLNKNIMDELVRRNDEDVVEVLKNVYLKTDTEFLSEEFGGGSCCVTALIRDGDLVVSNAGDCRAVVSRGGIAEAITSDHKPSRKDEKDRIESLGGYVDCSNGVWRIQGSLAVSRGIGDRYLKQWVIAEPETTVVELNPELEFLVLASDGLWDKVSNQEVVDAARPLCCTGIEALQLVVSECKAKAKIVDLCEKGDAFIKEQTGNMYKNVKKKIERGVAFPTCISVNNTVCHFSPLSSDETVLEEGDIVKIDMGCHIDGFIAVVAHTHVVQGGPVTGRAADVLAAANTAAEVALRLVRPGRKNSDVTEAIQKVAAAYDCKIVEGVLSHQMKQFVIDGNKVVLSVSNPDTRVDDAEFEENEVYSVDIVTSTGEGKPKLLDEKQTTIYKRAVDKSYNLKMKASRDLEEKRARLGLVECVNHDLLQPYPVLHEKPGDLVAHIKFTALLMPNGSDRITSHALQELSPAKTIDDEPEIKTWLALPVKTKKKGGGKKKKGKKGESCQAEPMEGEPNVAES</sequence>
<dbReference type="Proteomes" id="UP000004994">
    <property type="component" value="Chromosome 6"/>
</dbReference>
<dbReference type="Gene3D" id="1.10.10.10">
    <property type="entry name" value="Winged helix-like DNA-binding domain superfamily/Winged helix DNA-binding domain"/>
    <property type="match status" value="1"/>
</dbReference>
<dbReference type="Pfam" id="PF00557">
    <property type="entry name" value="Peptidase_M24"/>
    <property type="match status" value="1"/>
</dbReference>
<keyword evidence="19" id="KW-1185">Reference proteome</keyword>
<dbReference type="STRING" id="4081.A0A3Q7GP46"/>
<comment type="subcellular location">
    <subcellularLocation>
        <location evidence="3">Nucleus</location>
    </subcellularLocation>
</comment>
<dbReference type="SUPFAM" id="SSF46785">
    <property type="entry name" value="Winged helix' DNA-binding domain"/>
    <property type="match status" value="1"/>
</dbReference>
<dbReference type="InterPro" id="IPR000994">
    <property type="entry name" value="Pept_M24"/>
</dbReference>
<evidence type="ECO:0000256" key="16">
    <source>
        <dbReference type="SAM" id="MobiDB-lite"/>
    </source>
</evidence>
<accession>A0A3Q7GP46</accession>
<dbReference type="GO" id="GO:0046872">
    <property type="term" value="F:metal ion binding"/>
    <property type="evidence" value="ECO:0007669"/>
    <property type="project" value="UniProtKB-KW"/>
</dbReference>
<dbReference type="InterPro" id="IPR036388">
    <property type="entry name" value="WH-like_DNA-bd_sf"/>
</dbReference>
<evidence type="ECO:0000256" key="3">
    <source>
        <dbReference type="ARBA" id="ARBA00004123"/>
    </source>
</evidence>
<evidence type="ECO:0000256" key="14">
    <source>
        <dbReference type="ARBA" id="ARBA00023274"/>
    </source>
</evidence>
<dbReference type="GO" id="GO:0006364">
    <property type="term" value="P:rRNA processing"/>
    <property type="evidence" value="ECO:0007669"/>
    <property type="project" value="UniProtKB-KW"/>
</dbReference>
<dbReference type="PANTHER" id="PTHR10804">
    <property type="entry name" value="PROTEASE FAMILY M24 METHIONYL AMINOPEPTIDASE, AMINOPEPTIDASE P"/>
    <property type="match status" value="1"/>
</dbReference>
<dbReference type="FunCoup" id="A0A3Q7GP46">
    <property type="interactions" value="47"/>
</dbReference>
<dbReference type="EC" id="3.1.3.16" evidence="5"/>
<keyword evidence="12" id="KW-0464">Manganese</keyword>
<evidence type="ECO:0000256" key="8">
    <source>
        <dbReference type="ARBA" id="ARBA00022801"/>
    </source>
</evidence>
<dbReference type="GO" id="GO:0004722">
    <property type="term" value="F:protein serine/threonine phosphatase activity"/>
    <property type="evidence" value="ECO:0007669"/>
    <property type="project" value="UniProtKB-EC"/>
</dbReference>
<evidence type="ECO:0000259" key="17">
    <source>
        <dbReference type="PROSITE" id="PS51746"/>
    </source>
</evidence>
<dbReference type="InterPro" id="IPR000222">
    <property type="entry name" value="PP2C_BS"/>
</dbReference>
<dbReference type="PROSITE" id="PS01032">
    <property type="entry name" value="PPM_1"/>
    <property type="match status" value="1"/>
</dbReference>
<dbReference type="InterPro" id="IPR036005">
    <property type="entry name" value="Creatinase/aminopeptidase-like"/>
</dbReference>
<feature type="domain" description="PPM-type phosphatase" evidence="17">
    <location>
        <begin position="136"/>
        <end position="497"/>
    </location>
</feature>
<dbReference type="PaxDb" id="4081-Solyc06g007190.2.1"/>
<dbReference type="PRINTS" id="PR00599">
    <property type="entry name" value="MAPEPTIDASE"/>
</dbReference>
<dbReference type="InterPro" id="IPR001714">
    <property type="entry name" value="Pept_M24_MAP"/>
</dbReference>
<dbReference type="Gene3D" id="3.90.230.10">
    <property type="entry name" value="Creatinase/methionine aminopeptidase superfamily"/>
    <property type="match status" value="1"/>
</dbReference>
<dbReference type="Pfam" id="PF00481">
    <property type="entry name" value="PP2C"/>
    <property type="match status" value="1"/>
</dbReference>
<dbReference type="GO" id="GO:0003723">
    <property type="term" value="F:RNA binding"/>
    <property type="evidence" value="ECO:0007669"/>
    <property type="project" value="UniProtKB-KW"/>
</dbReference>
<keyword evidence="13" id="KW-0539">Nucleus</keyword>
<feature type="compositionally biased region" description="Basic residues" evidence="16">
    <location>
        <begin position="666"/>
        <end position="679"/>
    </location>
</feature>
<comment type="similarity">
    <text evidence="4">Belongs to the peptidase M24 family.</text>
</comment>
<dbReference type="FunFam" id="3.90.230.10:FF:000012">
    <property type="entry name" value="ERBB-3 BINDING PROTEIN 1"/>
    <property type="match status" value="1"/>
</dbReference>
<keyword evidence="6" id="KW-0698">rRNA processing</keyword>
<comment type="similarity">
    <text evidence="15">Belongs to the PP2C family.</text>
</comment>
<protein>
    <recommendedName>
        <fullName evidence="5">protein-serine/threonine phosphatase</fullName>
        <ecNumber evidence="5">3.1.3.16</ecNumber>
    </recommendedName>
</protein>
<dbReference type="GO" id="GO:1990904">
    <property type="term" value="C:ribonucleoprotein complex"/>
    <property type="evidence" value="ECO:0007669"/>
    <property type="project" value="UniProtKB-KW"/>
</dbReference>
<dbReference type="PANTHER" id="PTHR10804:SF133">
    <property type="entry name" value="ERBB-3 BINDING PROTEIN 1-LIKE"/>
    <property type="match status" value="1"/>
</dbReference>
<evidence type="ECO:0000256" key="12">
    <source>
        <dbReference type="ARBA" id="ARBA00023211"/>
    </source>
</evidence>
<evidence type="ECO:0000256" key="1">
    <source>
        <dbReference type="ARBA" id="ARBA00001936"/>
    </source>
</evidence>
<keyword evidence="7" id="KW-0479">Metal-binding</keyword>
<evidence type="ECO:0000256" key="7">
    <source>
        <dbReference type="ARBA" id="ARBA00022723"/>
    </source>
</evidence>
<dbReference type="SUPFAM" id="SSF55920">
    <property type="entry name" value="Creatinase/aminopeptidase"/>
    <property type="match status" value="1"/>
</dbReference>
<dbReference type="InterPro" id="IPR004545">
    <property type="entry name" value="PA2G4"/>
</dbReference>
<dbReference type="InParanoid" id="A0A3Q7GP46"/>
<reference evidence="18" key="2">
    <citation type="submission" date="2019-01" db="UniProtKB">
        <authorList>
            <consortium name="EnsemblPlants"/>
        </authorList>
    </citation>
    <scope>IDENTIFICATION</scope>
    <source>
        <strain evidence="18">cv. Heinz 1706</strain>
    </source>
</reference>
<dbReference type="NCBIfam" id="TIGR00495">
    <property type="entry name" value="crvDNA_42K"/>
    <property type="match status" value="1"/>
</dbReference>
<dbReference type="CDD" id="cd01089">
    <property type="entry name" value="PA2G4-like"/>
    <property type="match status" value="1"/>
</dbReference>
<dbReference type="InterPro" id="IPR047113">
    <property type="entry name" value="PA2G4/ARX1"/>
</dbReference>
<evidence type="ECO:0000256" key="4">
    <source>
        <dbReference type="ARBA" id="ARBA00007319"/>
    </source>
</evidence>
<dbReference type="InterPro" id="IPR036457">
    <property type="entry name" value="PPM-type-like_dom_sf"/>
</dbReference>
<dbReference type="PROSITE" id="PS51746">
    <property type="entry name" value="PPM_2"/>
    <property type="match status" value="1"/>
</dbReference>
<dbReference type="InterPro" id="IPR036390">
    <property type="entry name" value="WH_DNA-bd_sf"/>
</dbReference>
<evidence type="ECO:0000313" key="18">
    <source>
        <dbReference type="EnsemblPlants" id="Solyc06g007200.3.1"/>
    </source>
</evidence>
<reference evidence="18" key="1">
    <citation type="journal article" date="2012" name="Nature">
        <title>The tomato genome sequence provides insights into fleshy fruit evolution.</title>
        <authorList>
            <consortium name="Tomato Genome Consortium"/>
        </authorList>
    </citation>
    <scope>NUCLEOTIDE SEQUENCE [LARGE SCALE GENOMIC DNA]</scope>
    <source>
        <strain evidence="18">cv. Heinz 1706</strain>
    </source>
</reference>
<dbReference type="EnsemblPlants" id="Solyc06g007200.3.1">
    <property type="protein sequence ID" value="Solyc06g007200.3.1"/>
    <property type="gene ID" value="Solyc06g007200.3"/>
</dbReference>
<feature type="region of interest" description="Disordered" evidence="16">
    <location>
        <begin position="665"/>
        <end position="698"/>
    </location>
</feature>
<dbReference type="AlphaFoldDB" id="A0A3Q7GP46"/>
<evidence type="ECO:0000313" key="19">
    <source>
        <dbReference type="Proteomes" id="UP000004994"/>
    </source>
</evidence>
<dbReference type="Gramene" id="Solyc06g007200.3.1">
    <property type="protein sequence ID" value="Solyc06g007200.3.1"/>
    <property type="gene ID" value="Solyc06g007200.3"/>
</dbReference>
<keyword evidence="10" id="KW-0694">RNA-binding</keyword>
<evidence type="ECO:0000256" key="2">
    <source>
        <dbReference type="ARBA" id="ARBA00001946"/>
    </source>
</evidence>
<evidence type="ECO:0000256" key="15">
    <source>
        <dbReference type="RuleBase" id="RU003465"/>
    </source>
</evidence>
<evidence type="ECO:0000256" key="6">
    <source>
        <dbReference type="ARBA" id="ARBA00022552"/>
    </source>
</evidence>